<keyword evidence="7 10" id="KW-0460">Magnesium</keyword>
<keyword evidence="12" id="KW-0449">Lipoprotein</keyword>
<protein>
    <recommendedName>
        <fullName evidence="2 10">FAD:protein FMN transferase</fullName>
        <ecNumber evidence="1 10">2.7.1.180</ecNumber>
    </recommendedName>
    <alternativeName>
        <fullName evidence="8 10">Flavin transferase</fullName>
    </alternativeName>
</protein>
<comment type="similarity">
    <text evidence="10">Belongs to the ApbE family.</text>
</comment>
<dbReference type="EC" id="2.7.1.180" evidence="1 10"/>
<dbReference type="EMBL" id="CP000448">
    <property type="protein sequence ID" value="ABI69253.1"/>
    <property type="molecule type" value="Genomic_DNA"/>
</dbReference>
<evidence type="ECO:0000256" key="8">
    <source>
        <dbReference type="ARBA" id="ARBA00031306"/>
    </source>
</evidence>
<keyword evidence="4 10" id="KW-0808">Transferase</keyword>
<evidence type="ECO:0000313" key="13">
    <source>
        <dbReference type="Proteomes" id="UP000001968"/>
    </source>
</evidence>
<dbReference type="HOGENOM" id="CLU_044403_5_1_9"/>
<accession>Q0AVK1</accession>
<evidence type="ECO:0000256" key="9">
    <source>
        <dbReference type="ARBA" id="ARBA00048540"/>
    </source>
</evidence>
<comment type="catalytic activity">
    <reaction evidence="9 10">
        <text>L-threonyl-[protein] + FAD = FMN-L-threonyl-[protein] + AMP + H(+)</text>
        <dbReference type="Rhea" id="RHEA:36847"/>
        <dbReference type="Rhea" id="RHEA-COMP:11060"/>
        <dbReference type="Rhea" id="RHEA-COMP:11061"/>
        <dbReference type="ChEBI" id="CHEBI:15378"/>
        <dbReference type="ChEBI" id="CHEBI:30013"/>
        <dbReference type="ChEBI" id="CHEBI:57692"/>
        <dbReference type="ChEBI" id="CHEBI:74257"/>
        <dbReference type="ChEBI" id="CHEBI:456215"/>
        <dbReference type="EC" id="2.7.1.180"/>
    </reaction>
</comment>
<dbReference type="Proteomes" id="UP000001968">
    <property type="component" value="Chromosome"/>
</dbReference>
<evidence type="ECO:0000256" key="5">
    <source>
        <dbReference type="ARBA" id="ARBA00022723"/>
    </source>
</evidence>
<dbReference type="AlphaFoldDB" id="Q0AVK1"/>
<keyword evidence="3 10" id="KW-0285">Flavoprotein</keyword>
<evidence type="ECO:0000256" key="6">
    <source>
        <dbReference type="ARBA" id="ARBA00022827"/>
    </source>
</evidence>
<evidence type="ECO:0000256" key="2">
    <source>
        <dbReference type="ARBA" id="ARBA00016337"/>
    </source>
</evidence>
<evidence type="ECO:0000256" key="3">
    <source>
        <dbReference type="ARBA" id="ARBA00022630"/>
    </source>
</evidence>
<gene>
    <name evidence="12" type="ordered locus">Swol_1956</name>
</gene>
<name>Q0AVK1_SYNWW</name>
<evidence type="ECO:0000256" key="1">
    <source>
        <dbReference type="ARBA" id="ARBA00011955"/>
    </source>
</evidence>
<keyword evidence="5 10" id="KW-0479">Metal-binding</keyword>
<keyword evidence="13" id="KW-1185">Reference proteome</keyword>
<evidence type="ECO:0000256" key="10">
    <source>
        <dbReference type="PIRNR" id="PIRNR006268"/>
    </source>
</evidence>
<feature type="binding site" evidence="11">
    <location>
        <position position="308"/>
    </location>
    <ligand>
        <name>Mg(2+)</name>
        <dbReference type="ChEBI" id="CHEBI:18420"/>
    </ligand>
</feature>
<feature type="binding site" evidence="11">
    <location>
        <position position="304"/>
    </location>
    <ligand>
        <name>Mg(2+)</name>
        <dbReference type="ChEBI" id="CHEBI:18420"/>
    </ligand>
</feature>
<keyword evidence="6 10" id="KW-0274">FAD</keyword>
<dbReference type="PIRSF" id="PIRSF006268">
    <property type="entry name" value="ApbE"/>
    <property type="match status" value="1"/>
</dbReference>
<dbReference type="GO" id="GO:0016740">
    <property type="term" value="F:transferase activity"/>
    <property type="evidence" value="ECO:0007669"/>
    <property type="project" value="UniProtKB-UniRule"/>
</dbReference>
<dbReference type="SUPFAM" id="SSF143631">
    <property type="entry name" value="ApbE-like"/>
    <property type="match status" value="1"/>
</dbReference>
<dbReference type="Pfam" id="PF02424">
    <property type="entry name" value="ApbE"/>
    <property type="match status" value="1"/>
</dbReference>
<dbReference type="Gene3D" id="3.10.520.10">
    <property type="entry name" value="ApbE-like domains"/>
    <property type="match status" value="1"/>
</dbReference>
<dbReference type="PANTHER" id="PTHR30040:SF2">
    <property type="entry name" value="FAD:PROTEIN FMN TRANSFERASE"/>
    <property type="match status" value="1"/>
</dbReference>
<dbReference type="STRING" id="335541.Swol_1956"/>
<organism evidence="12 13">
    <name type="scientific">Syntrophomonas wolfei subsp. wolfei (strain DSM 2245B / Goettingen)</name>
    <dbReference type="NCBI Taxonomy" id="335541"/>
    <lineage>
        <taxon>Bacteria</taxon>
        <taxon>Bacillati</taxon>
        <taxon>Bacillota</taxon>
        <taxon>Clostridia</taxon>
        <taxon>Eubacteriales</taxon>
        <taxon>Syntrophomonadaceae</taxon>
        <taxon>Syntrophomonas</taxon>
    </lineage>
</organism>
<sequence>MIYQPYTRLGVILLLLICLSMLGCEDSSLPPEQSDLREYSRENFIMNTLVTIRVYSSDPALGKRALAEAFAEFQRIDKLSNRFAEKNLPHPELSDVYRVNKNAGLKPVKVSDDTLAMLDRSQYFAGLSEGAFDVTVGPLMDLWGFGKEHYQIPSATQLESALALVGYKRILINETEKTVFLTEKGMEIDLGGVAKGYATDMAVQKLRQIGIKSAIINAGGSIYALGLKPDGSPWRTGIRDPRDADKIIAVLEVKDAAVVSSGDYERYFIRDGVRYHHILDPVTGQPARKLISSTIVAPQATDADLLSTTIFVLGSSEGKKLIGEMPNTSAVLVDDSGVINCSTELAEQIEFIEDTGYQVSGNI</sequence>
<dbReference type="KEGG" id="swo:Swol_1956"/>
<evidence type="ECO:0000256" key="7">
    <source>
        <dbReference type="ARBA" id="ARBA00022842"/>
    </source>
</evidence>
<evidence type="ECO:0000256" key="4">
    <source>
        <dbReference type="ARBA" id="ARBA00022679"/>
    </source>
</evidence>
<reference evidence="13" key="1">
    <citation type="journal article" date="2010" name="Environ. Microbiol.">
        <title>The genome of Syntrophomonas wolfei: new insights into syntrophic metabolism and biohydrogen production.</title>
        <authorList>
            <person name="Sieber J.R."/>
            <person name="Sims D.R."/>
            <person name="Han C."/>
            <person name="Kim E."/>
            <person name="Lykidis A."/>
            <person name="Lapidus A.L."/>
            <person name="McDonnald E."/>
            <person name="Rohlin L."/>
            <person name="Culley D.E."/>
            <person name="Gunsalus R."/>
            <person name="McInerney M.J."/>
        </authorList>
    </citation>
    <scope>NUCLEOTIDE SEQUENCE [LARGE SCALE GENOMIC DNA]</scope>
    <source>
        <strain evidence="13">DSM 2245B / Goettingen</strain>
    </source>
</reference>
<dbReference type="InterPro" id="IPR024932">
    <property type="entry name" value="ApbE"/>
</dbReference>
<dbReference type="GO" id="GO:0046872">
    <property type="term" value="F:metal ion binding"/>
    <property type="evidence" value="ECO:0007669"/>
    <property type="project" value="UniProtKB-UniRule"/>
</dbReference>
<evidence type="ECO:0000313" key="12">
    <source>
        <dbReference type="EMBL" id="ABI69253.1"/>
    </source>
</evidence>
<dbReference type="eggNOG" id="COG1477">
    <property type="taxonomic scope" value="Bacteria"/>
</dbReference>
<dbReference type="PANTHER" id="PTHR30040">
    <property type="entry name" value="THIAMINE BIOSYNTHESIS LIPOPROTEIN APBE"/>
    <property type="match status" value="1"/>
</dbReference>
<proteinExistence type="inferred from homology"/>
<evidence type="ECO:0000256" key="11">
    <source>
        <dbReference type="PIRSR" id="PIRSR006268-2"/>
    </source>
</evidence>
<feature type="binding site" evidence="11">
    <location>
        <position position="192"/>
    </location>
    <ligand>
        <name>Mg(2+)</name>
        <dbReference type="ChEBI" id="CHEBI:18420"/>
    </ligand>
</feature>
<comment type="cofactor">
    <cofactor evidence="11">
        <name>Mg(2+)</name>
        <dbReference type="ChEBI" id="CHEBI:18420"/>
    </cofactor>
    <cofactor evidence="11">
        <name>Mn(2+)</name>
        <dbReference type="ChEBI" id="CHEBI:29035"/>
    </cofactor>
    <text evidence="11">Magnesium. Can also use manganese.</text>
</comment>
<dbReference type="InterPro" id="IPR003374">
    <property type="entry name" value="ApbE-like_sf"/>
</dbReference>